<protein>
    <submittedName>
        <fullName evidence="2">Uncharacterized protein</fullName>
    </submittedName>
</protein>
<gene>
    <name evidence="2" type="ORF">L8U58_04650</name>
</gene>
<organism evidence="2 3">
    <name type="scientific">Corynebacterium macclintockiae</name>
    <dbReference type="NCBI Taxonomy" id="2913501"/>
    <lineage>
        <taxon>Bacteria</taxon>
        <taxon>Bacillati</taxon>
        <taxon>Actinomycetota</taxon>
        <taxon>Actinomycetes</taxon>
        <taxon>Mycobacteriales</taxon>
        <taxon>Corynebacteriaceae</taxon>
        <taxon>Corynebacterium</taxon>
    </lineage>
</organism>
<comment type="caution">
    <text evidence="2">The sequence shown here is derived from an EMBL/GenBank/DDBJ whole genome shotgun (WGS) entry which is preliminary data.</text>
</comment>
<evidence type="ECO:0000256" key="1">
    <source>
        <dbReference type="SAM" id="MobiDB-lite"/>
    </source>
</evidence>
<dbReference type="EMBL" id="JAKMUV010000003">
    <property type="protein sequence ID" value="MCZ9304827.1"/>
    <property type="molecule type" value="Genomic_DNA"/>
</dbReference>
<dbReference type="RefSeq" id="WP_034971124.1">
    <property type="nucleotide sequence ID" value="NZ_JAKMUV010000003.1"/>
</dbReference>
<name>A0A9X3M5T0_9CORY</name>
<sequence length="102" mass="10865">MEELQVDPLVAADRAAKVRGEQESWVSHLGGNRPQVSAAIFGAGLQEKAQEFLSLVDQGHSVRISHAERMVKAGEDLVGLAGRVGDADQDNSTRLGEGSVWA</sequence>
<reference evidence="2" key="1">
    <citation type="submission" date="2022-02" db="EMBL/GenBank/DDBJ databases">
        <title>Corynebacterium sp. from urogenital microbiome.</title>
        <authorList>
            <person name="Cappelli E.A."/>
            <person name="Ribeiro T.G."/>
            <person name="Peixe L."/>
        </authorList>
    </citation>
    <scope>NUCLEOTIDE SEQUENCE</scope>
    <source>
        <strain evidence="2">C9Ua_112</strain>
    </source>
</reference>
<dbReference type="Proteomes" id="UP001146505">
    <property type="component" value="Unassembled WGS sequence"/>
</dbReference>
<evidence type="ECO:0000313" key="3">
    <source>
        <dbReference type="Proteomes" id="UP001146505"/>
    </source>
</evidence>
<proteinExistence type="predicted"/>
<evidence type="ECO:0000313" key="2">
    <source>
        <dbReference type="EMBL" id="MCZ9304827.1"/>
    </source>
</evidence>
<accession>A0A9X3M5T0</accession>
<keyword evidence="3" id="KW-1185">Reference proteome</keyword>
<dbReference type="GeneID" id="301812826"/>
<dbReference type="AlphaFoldDB" id="A0A9X3M5T0"/>
<feature type="region of interest" description="Disordered" evidence="1">
    <location>
        <begin position="83"/>
        <end position="102"/>
    </location>
</feature>